<dbReference type="GO" id="GO:0001666">
    <property type="term" value="P:response to hypoxia"/>
    <property type="evidence" value="ECO:0007669"/>
    <property type="project" value="TreeGrafter"/>
</dbReference>
<name>A0A6J4LYJ1_9ACTN</name>
<comment type="pathway">
    <text evidence="1 11">Glycerolipid metabolism; triacylglycerol biosynthesis.</text>
</comment>
<dbReference type="AlphaFoldDB" id="A0A6J4LYJ1"/>
<dbReference type="EMBL" id="CADCUI010000022">
    <property type="protein sequence ID" value="CAA9343358.1"/>
    <property type="molecule type" value="Genomic_DNA"/>
</dbReference>
<keyword evidence="5 11" id="KW-0444">Lipid biosynthesis</keyword>
<dbReference type="Pfam" id="PF03007">
    <property type="entry name" value="WS_DGAT_cat"/>
    <property type="match status" value="1"/>
</dbReference>
<comment type="catalytic activity">
    <reaction evidence="10 11">
        <text>an acyl-CoA + a 1,2-diacyl-sn-glycerol = a triacyl-sn-glycerol + CoA</text>
        <dbReference type="Rhea" id="RHEA:10868"/>
        <dbReference type="ChEBI" id="CHEBI:17815"/>
        <dbReference type="ChEBI" id="CHEBI:57287"/>
        <dbReference type="ChEBI" id="CHEBI:58342"/>
        <dbReference type="ChEBI" id="CHEBI:64615"/>
        <dbReference type="EC" id="2.3.1.20"/>
    </reaction>
</comment>
<evidence type="ECO:0000259" key="14">
    <source>
        <dbReference type="Pfam" id="PF06974"/>
    </source>
</evidence>
<dbReference type="UniPathway" id="UPA00282"/>
<comment type="pathway">
    <text evidence="2">Lipid metabolism.</text>
</comment>
<organism evidence="15">
    <name type="scientific">uncultured Nocardioidaceae bacterium</name>
    <dbReference type="NCBI Taxonomy" id="253824"/>
    <lineage>
        <taxon>Bacteria</taxon>
        <taxon>Bacillati</taxon>
        <taxon>Actinomycetota</taxon>
        <taxon>Actinomycetes</taxon>
        <taxon>Propionibacteriales</taxon>
        <taxon>Nocardioidaceae</taxon>
        <taxon>environmental samples</taxon>
    </lineage>
</organism>
<evidence type="ECO:0000256" key="6">
    <source>
        <dbReference type="ARBA" id="ARBA00022679"/>
    </source>
</evidence>
<dbReference type="GO" id="GO:0006071">
    <property type="term" value="P:glycerol metabolic process"/>
    <property type="evidence" value="ECO:0007669"/>
    <property type="project" value="UniProtKB-KW"/>
</dbReference>
<feature type="domain" description="O-acyltransferase WSD1-like N-terminal" evidence="13">
    <location>
        <begin position="4"/>
        <end position="260"/>
    </location>
</feature>
<evidence type="ECO:0000256" key="8">
    <source>
        <dbReference type="ARBA" id="ARBA00023098"/>
    </source>
</evidence>
<reference evidence="15" key="1">
    <citation type="submission" date="2020-02" db="EMBL/GenBank/DDBJ databases">
        <authorList>
            <person name="Meier V. D."/>
        </authorList>
    </citation>
    <scope>NUCLEOTIDE SEQUENCE</scope>
    <source>
        <strain evidence="15">AVDCRST_MAG34</strain>
    </source>
</reference>
<evidence type="ECO:0000313" key="15">
    <source>
        <dbReference type="EMBL" id="CAA9343358.1"/>
    </source>
</evidence>
<keyword evidence="6 11" id="KW-0808">Transferase</keyword>
<keyword evidence="9 11" id="KW-0012">Acyltransferase</keyword>
<dbReference type="GO" id="GO:0071731">
    <property type="term" value="P:response to nitric oxide"/>
    <property type="evidence" value="ECO:0007669"/>
    <property type="project" value="TreeGrafter"/>
</dbReference>
<keyword evidence="7 11" id="KW-0319">Glycerol metabolism</keyword>
<dbReference type="Pfam" id="PF06974">
    <property type="entry name" value="WS_DGAT_C"/>
    <property type="match status" value="1"/>
</dbReference>
<feature type="compositionally biased region" description="Basic and acidic residues" evidence="12">
    <location>
        <begin position="454"/>
        <end position="474"/>
    </location>
</feature>
<dbReference type="GO" id="GO:0019432">
    <property type="term" value="P:triglyceride biosynthetic process"/>
    <property type="evidence" value="ECO:0007669"/>
    <property type="project" value="UniProtKB-UniPathway"/>
</dbReference>
<dbReference type="InterPro" id="IPR009721">
    <property type="entry name" value="O-acyltransferase_WSD1_C"/>
</dbReference>
<dbReference type="EC" id="2.3.1.20" evidence="4 11"/>
<protein>
    <recommendedName>
        <fullName evidence="4 11">Diacylglycerol O-acyltransferase</fullName>
        <ecNumber evidence="4 11">2.3.1.20</ecNumber>
    </recommendedName>
</protein>
<evidence type="ECO:0000259" key="13">
    <source>
        <dbReference type="Pfam" id="PF03007"/>
    </source>
</evidence>
<evidence type="ECO:0000256" key="7">
    <source>
        <dbReference type="ARBA" id="ARBA00022798"/>
    </source>
</evidence>
<dbReference type="InterPro" id="IPR045034">
    <property type="entry name" value="O-acyltransferase_WSD1-like"/>
</dbReference>
<evidence type="ECO:0000256" key="11">
    <source>
        <dbReference type="RuleBase" id="RU361241"/>
    </source>
</evidence>
<dbReference type="GO" id="GO:0005886">
    <property type="term" value="C:plasma membrane"/>
    <property type="evidence" value="ECO:0007669"/>
    <property type="project" value="TreeGrafter"/>
</dbReference>
<feature type="region of interest" description="Disordered" evidence="12">
    <location>
        <begin position="450"/>
        <end position="474"/>
    </location>
</feature>
<gene>
    <name evidence="15" type="ORF">AVDCRST_MAG34-1072</name>
</gene>
<evidence type="ECO:0000256" key="10">
    <source>
        <dbReference type="ARBA" id="ARBA00048109"/>
    </source>
</evidence>
<evidence type="ECO:0000256" key="4">
    <source>
        <dbReference type="ARBA" id="ARBA00013244"/>
    </source>
</evidence>
<dbReference type="SUPFAM" id="SSF52777">
    <property type="entry name" value="CoA-dependent acyltransferases"/>
    <property type="match status" value="1"/>
</dbReference>
<dbReference type="PANTHER" id="PTHR31650:SF1">
    <property type="entry name" value="WAX ESTER SYNTHASE_DIACYLGLYCEROL ACYLTRANSFERASE 4-RELATED"/>
    <property type="match status" value="1"/>
</dbReference>
<feature type="domain" description="O-acyltransferase WSD1 C-terminal" evidence="14">
    <location>
        <begin position="304"/>
        <end position="449"/>
    </location>
</feature>
<dbReference type="GO" id="GO:0004144">
    <property type="term" value="F:diacylglycerol O-acyltransferase activity"/>
    <property type="evidence" value="ECO:0007669"/>
    <property type="project" value="UniProtKB-EC"/>
</dbReference>
<sequence>MERLRPGDLALLAMESASTPMHLATVEVFEPPEDGFDYRSLVALVADRLAFVPRYRQRLLQVPGGLAPPVWADDDDFDLTYHVRQSAVPRPGSREQLQELVARIITRPLDRTRPLWEMYLIEGLEGGRFAILSKSHQTLVDGVSTIDLGQVIVDAETVPREEIPDGWVPRPEPSSLTLLADAVHDRLRDPVGTVGAVRNAVGAVGAVARANPLLRSRRTAPESPLQVTLSQQRRFLTVRTELDDYGKIRRFHGGTVNDVVLATVTGALRAWLMTRAESLRTSRHLRAMVPMGVMDKDLEPTSLGSQVAGNIMDLPIGEPSPVVRLHQVSYAMKAHKDTGRAVSALRLIGVGGFAPTTFHALGARVAADAVQRGFHLVVTNVPGPQFPLYAAGARMTESYPVQPLLPGHALAIGVTSYDGGVHFGITADRDAIPDVEVIGQCITEALAELSETTSESRMRAPRGREPGRRRPPES</sequence>
<evidence type="ECO:0000256" key="9">
    <source>
        <dbReference type="ARBA" id="ARBA00023315"/>
    </source>
</evidence>
<evidence type="ECO:0000256" key="2">
    <source>
        <dbReference type="ARBA" id="ARBA00005189"/>
    </source>
</evidence>
<dbReference type="InterPro" id="IPR014292">
    <property type="entry name" value="Acyl_transf_WS/DGAT"/>
</dbReference>
<evidence type="ECO:0000256" key="12">
    <source>
        <dbReference type="SAM" id="MobiDB-lite"/>
    </source>
</evidence>
<accession>A0A6J4LYJ1</accession>
<comment type="similarity">
    <text evidence="3 11">Belongs to the long-chain O-acyltransferase family.</text>
</comment>
<dbReference type="NCBIfam" id="TIGR02946">
    <property type="entry name" value="acyl_WS_DGAT"/>
    <property type="match status" value="1"/>
</dbReference>
<dbReference type="InterPro" id="IPR004255">
    <property type="entry name" value="O-acyltransferase_WSD1_N"/>
</dbReference>
<evidence type="ECO:0000256" key="1">
    <source>
        <dbReference type="ARBA" id="ARBA00004771"/>
    </source>
</evidence>
<dbReference type="GO" id="GO:0051701">
    <property type="term" value="P:biological process involved in interaction with host"/>
    <property type="evidence" value="ECO:0007669"/>
    <property type="project" value="TreeGrafter"/>
</dbReference>
<proteinExistence type="inferred from homology"/>
<evidence type="ECO:0000256" key="5">
    <source>
        <dbReference type="ARBA" id="ARBA00022516"/>
    </source>
</evidence>
<dbReference type="PANTHER" id="PTHR31650">
    <property type="entry name" value="O-ACYLTRANSFERASE (WSD1-LIKE) FAMILY PROTEIN"/>
    <property type="match status" value="1"/>
</dbReference>
<evidence type="ECO:0000256" key="3">
    <source>
        <dbReference type="ARBA" id="ARBA00009587"/>
    </source>
</evidence>
<keyword evidence="8 11" id="KW-0443">Lipid metabolism</keyword>